<dbReference type="Proteomes" id="UP001596408">
    <property type="component" value="Unassembled WGS sequence"/>
</dbReference>
<accession>A0ABD5TTD2</accession>
<proteinExistence type="predicted"/>
<organism evidence="1 2">
    <name type="scientific">Halopelagius fulvigenes</name>
    <dbReference type="NCBI Taxonomy" id="1198324"/>
    <lineage>
        <taxon>Archaea</taxon>
        <taxon>Methanobacteriati</taxon>
        <taxon>Methanobacteriota</taxon>
        <taxon>Stenosarchaea group</taxon>
        <taxon>Halobacteria</taxon>
        <taxon>Halobacteriales</taxon>
        <taxon>Haloferacaceae</taxon>
    </lineage>
</organism>
<evidence type="ECO:0000313" key="2">
    <source>
        <dbReference type="Proteomes" id="UP001596408"/>
    </source>
</evidence>
<evidence type="ECO:0000313" key="1">
    <source>
        <dbReference type="EMBL" id="MFC6823439.1"/>
    </source>
</evidence>
<dbReference type="RefSeq" id="WP_379691869.1">
    <property type="nucleotide sequence ID" value="NZ_JBHSXH010000001.1"/>
</dbReference>
<keyword evidence="2" id="KW-1185">Reference proteome</keyword>
<dbReference type="AlphaFoldDB" id="A0ABD5TTD2"/>
<comment type="caution">
    <text evidence="1">The sequence shown here is derived from an EMBL/GenBank/DDBJ whole genome shotgun (WGS) entry which is preliminary data.</text>
</comment>
<reference evidence="1 2" key="1">
    <citation type="journal article" date="2019" name="Int. J. Syst. Evol. Microbiol.">
        <title>The Global Catalogue of Microorganisms (GCM) 10K type strain sequencing project: providing services to taxonomists for standard genome sequencing and annotation.</title>
        <authorList>
            <consortium name="The Broad Institute Genomics Platform"/>
            <consortium name="The Broad Institute Genome Sequencing Center for Infectious Disease"/>
            <person name="Wu L."/>
            <person name="Ma J."/>
        </authorList>
    </citation>
    <scope>NUCLEOTIDE SEQUENCE [LARGE SCALE GENOMIC DNA]</scope>
    <source>
        <strain evidence="1 2">YIM 94188</strain>
    </source>
</reference>
<dbReference type="EMBL" id="JBHSXH010000001">
    <property type="protein sequence ID" value="MFC6823439.1"/>
    <property type="molecule type" value="Genomic_DNA"/>
</dbReference>
<gene>
    <name evidence="1" type="ORF">ACFQEV_00245</name>
</gene>
<protein>
    <submittedName>
        <fullName evidence="1">Uncharacterized protein</fullName>
    </submittedName>
</protein>
<sequence>MTYEPEDTSKGDEYRHTDGTREVVFALADGRILTVKEYPNGEAFDDGVADATYVGVEDDVADLPDASSFADDTEE</sequence>
<name>A0ABD5TTD2_9EURY</name>